<accession>A0A4Q0T1H9</accession>
<sequence length="117" mass="12322">MNEDTVAGKLKSAGGKIKQATGEAIGNQELANSGAADRVKGAAQETWGKTKDAAHDVSTSARVDGAVAREDAHESAHNTREGIAGAAEHLKDSISRGIDNFRADLHHHDEEKLSQVQ</sequence>
<proteinExistence type="inferred from homology"/>
<evidence type="ECO:0000313" key="3">
    <source>
        <dbReference type="EMBL" id="RXH57017.1"/>
    </source>
</evidence>
<dbReference type="RefSeq" id="WP_128911251.1">
    <property type="nucleotide sequence ID" value="NZ_RDSM01000001.1"/>
</dbReference>
<feature type="domain" description="CsbD-like" evidence="2">
    <location>
        <begin position="4"/>
        <end position="56"/>
    </location>
</feature>
<dbReference type="Pfam" id="PF05532">
    <property type="entry name" value="CsbD"/>
    <property type="match status" value="1"/>
</dbReference>
<organism evidence="3 4">
    <name type="scientific">Granulicella sibirica</name>
    <dbReference type="NCBI Taxonomy" id="2479048"/>
    <lineage>
        <taxon>Bacteria</taxon>
        <taxon>Pseudomonadati</taxon>
        <taxon>Acidobacteriota</taxon>
        <taxon>Terriglobia</taxon>
        <taxon>Terriglobales</taxon>
        <taxon>Acidobacteriaceae</taxon>
        <taxon>Granulicella</taxon>
    </lineage>
</organism>
<name>A0A4Q0T1H9_9BACT</name>
<dbReference type="InterPro" id="IPR008462">
    <property type="entry name" value="CsbD"/>
</dbReference>
<keyword evidence="4" id="KW-1185">Reference proteome</keyword>
<dbReference type="EMBL" id="RDSM01000001">
    <property type="protein sequence ID" value="RXH57017.1"/>
    <property type="molecule type" value="Genomic_DNA"/>
</dbReference>
<comment type="similarity">
    <text evidence="1">Belongs to the UPF0337 (CsbD) family.</text>
</comment>
<dbReference type="Proteomes" id="UP000289437">
    <property type="component" value="Unassembled WGS sequence"/>
</dbReference>
<reference evidence="4" key="2">
    <citation type="submission" date="2019-02" db="EMBL/GenBank/DDBJ databases">
        <title>Granulicella sibirica sp. nov., a psychrotolerant acidobacterium isolated from an organic soil layer in forested tundra, West Siberia.</title>
        <authorList>
            <person name="Oshkin I.Y."/>
            <person name="Kulichevskaya I.S."/>
            <person name="Rijpstra W.I.C."/>
            <person name="Sinninghe Damste J.S."/>
            <person name="Rakitin A.L."/>
            <person name="Ravin N.V."/>
            <person name="Dedysh S.N."/>
        </authorList>
    </citation>
    <scope>NUCLEOTIDE SEQUENCE [LARGE SCALE GENOMIC DNA]</scope>
    <source>
        <strain evidence="4">AF10</strain>
    </source>
</reference>
<gene>
    <name evidence="3" type="ORF">GRAN_0327</name>
</gene>
<comment type="caution">
    <text evidence="3">The sequence shown here is derived from an EMBL/GenBank/DDBJ whole genome shotgun (WGS) entry which is preliminary data.</text>
</comment>
<evidence type="ECO:0000256" key="1">
    <source>
        <dbReference type="ARBA" id="ARBA00009129"/>
    </source>
</evidence>
<dbReference type="AlphaFoldDB" id="A0A4Q0T1H9"/>
<evidence type="ECO:0000259" key="2">
    <source>
        <dbReference type="Pfam" id="PF05532"/>
    </source>
</evidence>
<dbReference type="SUPFAM" id="SSF69047">
    <property type="entry name" value="Hypothetical protein YjbJ"/>
    <property type="match status" value="1"/>
</dbReference>
<evidence type="ECO:0000313" key="4">
    <source>
        <dbReference type="Proteomes" id="UP000289437"/>
    </source>
</evidence>
<dbReference type="OrthoDB" id="122890at2"/>
<dbReference type="InterPro" id="IPR036629">
    <property type="entry name" value="YjbJ_sf"/>
</dbReference>
<dbReference type="Gene3D" id="1.10.1470.10">
    <property type="entry name" value="YjbJ"/>
    <property type="match status" value="1"/>
</dbReference>
<protein>
    <recommendedName>
        <fullName evidence="2">CsbD-like domain-containing protein</fullName>
    </recommendedName>
</protein>
<reference evidence="3 4" key="1">
    <citation type="submission" date="2018-11" db="EMBL/GenBank/DDBJ databases">
        <authorList>
            <person name="Mardanov A.V."/>
            <person name="Ravin N.V."/>
            <person name="Dedysh S.N."/>
        </authorList>
    </citation>
    <scope>NUCLEOTIDE SEQUENCE [LARGE SCALE GENOMIC DNA]</scope>
    <source>
        <strain evidence="3 4">AF10</strain>
    </source>
</reference>